<name>A0ACB9NWG8_9MYRT</name>
<evidence type="ECO:0000313" key="2">
    <source>
        <dbReference type="Proteomes" id="UP001057402"/>
    </source>
</evidence>
<dbReference type="EMBL" id="CM042886">
    <property type="protein sequence ID" value="KAI4340446.1"/>
    <property type="molecule type" value="Genomic_DNA"/>
</dbReference>
<gene>
    <name evidence="1" type="ORF">MLD38_025278</name>
</gene>
<comment type="caution">
    <text evidence="1">The sequence shown here is derived from an EMBL/GenBank/DDBJ whole genome shotgun (WGS) entry which is preliminary data.</text>
</comment>
<dbReference type="Proteomes" id="UP001057402">
    <property type="component" value="Chromosome 7"/>
</dbReference>
<organism evidence="1 2">
    <name type="scientific">Melastoma candidum</name>
    <dbReference type="NCBI Taxonomy" id="119954"/>
    <lineage>
        <taxon>Eukaryota</taxon>
        <taxon>Viridiplantae</taxon>
        <taxon>Streptophyta</taxon>
        <taxon>Embryophyta</taxon>
        <taxon>Tracheophyta</taxon>
        <taxon>Spermatophyta</taxon>
        <taxon>Magnoliopsida</taxon>
        <taxon>eudicotyledons</taxon>
        <taxon>Gunneridae</taxon>
        <taxon>Pentapetalae</taxon>
        <taxon>rosids</taxon>
        <taxon>malvids</taxon>
        <taxon>Myrtales</taxon>
        <taxon>Melastomataceae</taxon>
        <taxon>Melastomatoideae</taxon>
        <taxon>Melastomateae</taxon>
        <taxon>Melastoma</taxon>
    </lineage>
</organism>
<accession>A0ACB9NWG8</accession>
<keyword evidence="2" id="KW-1185">Reference proteome</keyword>
<evidence type="ECO:0000313" key="1">
    <source>
        <dbReference type="EMBL" id="KAI4340446.1"/>
    </source>
</evidence>
<protein>
    <submittedName>
        <fullName evidence="1">Uncharacterized protein</fullName>
    </submittedName>
</protein>
<reference evidence="2" key="1">
    <citation type="journal article" date="2023" name="Front. Plant Sci.">
        <title>Chromosomal-level genome assembly of Melastoma candidum provides insights into trichome evolution.</title>
        <authorList>
            <person name="Zhong Y."/>
            <person name="Wu W."/>
            <person name="Sun C."/>
            <person name="Zou P."/>
            <person name="Liu Y."/>
            <person name="Dai S."/>
            <person name="Zhou R."/>
        </authorList>
    </citation>
    <scope>NUCLEOTIDE SEQUENCE [LARGE SCALE GENOMIC DNA]</scope>
</reference>
<sequence>MGEFKHLVIVKFKEGADVEELMKDMGELVAGIDLVKSFEWGHDAGGQEMLTQGFTHAFLMMFRSKEHYSSFASNSKHLEFSSKFSVAIDKVIVLDFPAVVVKAVAA</sequence>
<proteinExistence type="predicted"/>